<dbReference type="Pfam" id="PF13361">
    <property type="entry name" value="UvrD_C"/>
    <property type="match status" value="1"/>
</dbReference>
<dbReference type="Proteomes" id="UP000289411">
    <property type="component" value="Unassembled WGS sequence"/>
</dbReference>
<protein>
    <recommendedName>
        <fullName evidence="12">DNA 3'-5' helicase</fullName>
        <ecNumber evidence="12">5.6.2.4</ecNumber>
    </recommendedName>
    <alternativeName>
        <fullName evidence="13">DNA 3'-5' helicase II</fullName>
    </alternativeName>
</protein>
<keyword evidence="8" id="KW-0238">DNA-binding</keyword>
<dbReference type="PANTHER" id="PTHR11070:SF2">
    <property type="entry name" value="ATP-DEPENDENT DNA HELICASE SRS2"/>
    <property type="match status" value="1"/>
</dbReference>
<sequence length="1163" mass="124455">MADSPAIPVDTIERQRRASHPATSAWVSANAGSGKTHVLAQRVLRLLLAGVAPSRILCLTFTKAAAANMSIRVFRDLAGWTRLDDAALRAAIAETGAPVPTQAGGAAALDEARRLFARTVETPGGLKIQTIHAFCERLLHLFPFESNVPARFEVLDDLRAADLLLRAREVVLARALREPGSTLGRGLAALTGQVSVTTFEGLIGEALGHRHLVRDALREARDYDGLLGSLRGALGLAPGETPATVAAAMVEDGMPWADWAATARTLGADGGGPGKTGNRLMAAFDAPEGRQAEAYLDVFLTAKREARAATYLPKSLRTKEPALCDALDGEQLRLLGLVARRKAAETAERTAALMAVAGAILDHYDTAKRRRGLLDFEDLVERTRNLLATSSSAWVLYKLDRGIDHILVDEAQDTSPEQWEILRAVSDEFFAGAGRGPQNRTFFAVGDDKQSIYSFQGARPDMFDTMRRHFADRALGAEKPFAGVDLVLSFRSAAAVLRAVDRVFAHGPNGRGLTHDDGGPQPHVPLKKLPGLVEVWPAVTAQPQPEPGDWKLPVDVVEPGDPPVVVARRIADAIHQLCRPGSGETVEDNRTRGRRPVRPGDVMILVRSRNSFFEAVIRACKERGVPVAGADRLALTQHIAVMDLVAAGRAALSPADDFTLACVLKSPLIGLDDDDLIALAPGRTGTLVAALGTSPEPRHRVAHDRVERWRSLSAWLTPFAFYTRLLGADGGRRALLGRLGPEAGDAIDEFLALTLAHERDGAPSLMAFLARLDGVDLSIKRDMEAAGDAVRVMTVHAAKGLEAKIVFLPDTCAVPSGRHDPALFGLDERPGAAESGLIAWSPRGDADAERVAEARRLTRQRAVEEHNRLLYVAMTRAEERLVIAGFCGEKGPGDGSWYAMVAAADLPLDPAPAPWDPAETVMRMSDPMPDGAAAAGAPVPGPAPVPDLPDWLLRPPAVEEEPDLPPVRPSNPLGAADQAGPTAWPYIDRTRSTDRKQAAAAGRLMHRLLQYLPDVPSERRAAAAERFLAAQGATLDADRRAALQAQALAVLDDPALAPLFGPQSRAEVAVTAAVRLPSGRVVDVTGQIDRIGVTDDAVHVVDYKTGTPGDLTPKQVLQLALYRAAIEPLYPDHRIRTHLAWTASGDVVEVSAGECANALETMG</sequence>
<evidence type="ECO:0000313" key="20">
    <source>
        <dbReference type="Proteomes" id="UP000289411"/>
    </source>
</evidence>
<keyword evidence="6" id="KW-0269">Exonuclease</keyword>
<dbReference type="Gene3D" id="3.40.50.300">
    <property type="entry name" value="P-loop containing nucleotide triphosphate hydrolases"/>
    <property type="match status" value="4"/>
</dbReference>
<name>A0A4Q2RDP9_9HYPH</name>
<feature type="compositionally biased region" description="Low complexity" evidence="16">
    <location>
        <begin position="929"/>
        <end position="938"/>
    </location>
</feature>
<feature type="binding site" evidence="15">
    <location>
        <begin position="29"/>
        <end position="36"/>
    </location>
    <ligand>
        <name>ATP</name>
        <dbReference type="ChEBI" id="CHEBI:30616"/>
    </ligand>
</feature>
<organism evidence="19 20">
    <name type="scientific">Lichenibacterium ramalinae</name>
    <dbReference type="NCBI Taxonomy" id="2316527"/>
    <lineage>
        <taxon>Bacteria</taxon>
        <taxon>Pseudomonadati</taxon>
        <taxon>Pseudomonadota</taxon>
        <taxon>Alphaproteobacteria</taxon>
        <taxon>Hyphomicrobiales</taxon>
        <taxon>Lichenihabitantaceae</taxon>
        <taxon>Lichenibacterium</taxon>
    </lineage>
</organism>
<keyword evidence="7 15" id="KW-0067">ATP-binding</keyword>
<evidence type="ECO:0000256" key="6">
    <source>
        <dbReference type="ARBA" id="ARBA00022839"/>
    </source>
</evidence>
<dbReference type="InterPro" id="IPR014017">
    <property type="entry name" value="DNA_helicase_UvrD-like_C"/>
</dbReference>
<keyword evidence="10" id="KW-0413">Isomerase</keyword>
<dbReference type="Pfam" id="PF12705">
    <property type="entry name" value="PDDEXK_1"/>
    <property type="match status" value="1"/>
</dbReference>
<dbReference type="RefSeq" id="WP_129219849.1">
    <property type="nucleotide sequence ID" value="NZ_QYBC01000011.1"/>
</dbReference>
<feature type="domain" description="UvrD-like helicase ATP-binding" evidence="17">
    <location>
        <begin position="8"/>
        <end position="493"/>
    </location>
</feature>
<dbReference type="PROSITE" id="PS51198">
    <property type="entry name" value="UVRD_HELICASE_ATP_BIND"/>
    <property type="match status" value="1"/>
</dbReference>
<evidence type="ECO:0000256" key="4">
    <source>
        <dbReference type="ARBA" id="ARBA00022801"/>
    </source>
</evidence>
<dbReference type="InterPro" id="IPR014151">
    <property type="entry name" value="DNA_helicase_AddA"/>
</dbReference>
<dbReference type="InterPro" id="IPR011335">
    <property type="entry name" value="Restrct_endonuc-II-like"/>
</dbReference>
<gene>
    <name evidence="19" type="primary">addA</name>
    <name evidence="19" type="ORF">D3272_14150</name>
</gene>
<feature type="domain" description="UvrD-like helicase C-terminal" evidence="18">
    <location>
        <begin position="523"/>
        <end position="800"/>
    </location>
</feature>
<evidence type="ECO:0000259" key="17">
    <source>
        <dbReference type="PROSITE" id="PS51198"/>
    </source>
</evidence>
<dbReference type="InterPro" id="IPR027417">
    <property type="entry name" value="P-loop_NTPase"/>
</dbReference>
<evidence type="ECO:0000256" key="16">
    <source>
        <dbReference type="SAM" id="MobiDB-lite"/>
    </source>
</evidence>
<dbReference type="PANTHER" id="PTHR11070">
    <property type="entry name" value="UVRD / RECB / PCRA DNA HELICASE FAMILY MEMBER"/>
    <property type="match status" value="1"/>
</dbReference>
<dbReference type="OrthoDB" id="9810135at2"/>
<dbReference type="GO" id="GO:0005524">
    <property type="term" value="F:ATP binding"/>
    <property type="evidence" value="ECO:0007669"/>
    <property type="project" value="UniProtKB-UniRule"/>
</dbReference>
<accession>A0A4Q2RDP9</accession>
<keyword evidence="9" id="KW-0234">DNA repair</keyword>
<dbReference type="InterPro" id="IPR000212">
    <property type="entry name" value="DNA_helicase_UvrD/REP"/>
</dbReference>
<keyword evidence="20" id="KW-1185">Reference proteome</keyword>
<evidence type="ECO:0000313" key="19">
    <source>
        <dbReference type="EMBL" id="RYB04155.1"/>
    </source>
</evidence>
<comment type="catalytic activity">
    <reaction evidence="11">
        <text>Couples ATP hydrolysis with the unwinding of duplex DNA by translocating in the 3'-5' direction.</text>
        <dbReference type="EC" id="5.6.2.4"/>
    </reaction>
</comment>
<evidence type="ECO:0000256" key="3">
    <source>
        <dbReference type="ARBA" id="ARBA00022763"/>
    </source>
</evidence>
<proteinExistence type="predicted"/>
<dbReference type="GO" id="GO:0000725">
    <property type="term" value="P:recombinational repair"/>
    <property type="evidence" value="ECO:0007669"/>
    <property type="project" value="TreeGrafter"/>
</dbReference>
<comment type="catalytic activity">
    <reaction evidence="14">
        <text>ATP + H2O = ADP + phosphate + H(+)</text>
        <dbReference type="Rhea" id="RHEA:13065"/>
        <dbReference type="ChEBI" id="CHEBI:15377"/>
        <dbReference type="ChEBI" id="CHEBI:15378"/>
        <dbReference type="ChEBI" id="CHEBI:30616"/>
        <dbReference type="ChEBI" id="CHEBI:43474"/>
        <dbReference type="ChEBI" id="CHEBI:456216"/>
        <dbReference type="EC" id="5.6.2.4"/>
    </reaction>
</comment>
<evidence type="ECO:0000256" key="13">
    <source>
        <dbReference type="ARBA" id="ARBA00034923"/>
    </source>
</evidence>
<evidence type="ECO:0000259" key="18">
    <source>
        <dbReference type="PROSITE" id="PS51217"/>
    </source>
</evidence>
<keyword evidence="5 15" id="KW-0347">Helicase</keyword>
<evidence type="ECO:0000256" key="9">
    <source>
        <dbReference type="ARBA" id="ARBA00023204"/>
    </source>
</evidence>
<keyword evidence="2 15" id="KW-0547">Nucleotide-binding</keyword>
<keyword evidence="4 15" id="KW-0378">Hydrolase</keyword>
<evidence type="ECO:0000256" key="14">
    <source>
        <dbReference type="ARBA" id="ARBA00048988"/>
    </source>
</evidence>
<evidence type="ECO:0000256" key="10">
    <source>
        <dbReference type="ARBA" id="ARBA00023235"/>
    </source>
</evidence>
<evidence type="ECO:0000256" key="1">
    <source>
        <dbReference type="ARBA" id="ARBA00022722"/>
    </source>
</evidence>
<dbReference type="AlphaFoldDB" id="A0A4Q2RDP9"/>
<comment type="caution">
    <text evidence="19">The sequence shown here is derived from an EMBL/GenBank/DDBJ whole genome shotgun (WGS) entry which is preliminary data.</text>
</comment>
<keyword evidence="1" id="KW-0540">Nuclease</keyword>
<dbReference type="GO" id="GO:0004527">
    <property type="term" value="F:exonuclease activity"/>
    <property type="evidence" value="ECO:0007669"/>
    <property type="project" value="UniProtKB-KW"/>
</dbReference>
<reference evidence="19 20" key="2">
    <citation type="submission" date="2019-02" db="EMBL/GenBank/DDBJ databases">
        <title>'Lichenibacterium ramalinii' gen. nov. sp. nov., 'Lichenibacterium minor' gen. nov. sp. nov.</title>
        <authorList>
            <person name="Pankratov T."/>
        </authorList>
    </citation>
    <scope>NUCLEOTIDE SEQUENCE [LARGE SCALE GENOMIC DNA]</scope>
    <source>
        <strain evidence="19 20">RmlP001</strain>
    </source>
</reference>
<dbReference type="InterPro" id="IPR014016">
    <property type="entry name" value="UvrD-like_ATP-bd"/>
</dbReference>
<dbReference type="GO" id="GO:0033202">
    <property type="term" value="C:DNA helicase complex"/>
    <property type="evidence" value="ECO:0007669"/>
    <property type="project" value="TreeGrafter"/>
</dbReference>
<dbReference type="EC" id="5.6.2.4" evidence="12"/>
<dbReference type="GO" id="GO:0043138">
    <property type="term" value="F:3'-5' DNA helicase activity"/>
    <property type="evidence" value="ECO:0007669"/>
    <property type="project" value="UniProtKB-EC"/>
</dbReference>
<keyword evidence="3" id="KW-0227">DNA damage</keyword>
<evidence type="ECO:0000256" key="2">
    <source>
        <dbReference type="ARBA" id="ARBA00022741"/>
    </source>
</evidence>
<evidence type="ECO:0000256" key="5">
    <source>
        <dbReference type="ARBA" id="ARBA00022806"/>
    </source>
</evidence>
<evidence type="ECO:0000256" key="15">
    <source>
        <dbReference type="PROSITE-ProRule" id="PRU00560"/>
    </source>
</evidence>
<feature type="region of interest" description="Disordered" evidence="16">
    <location>
        <begin position="927"/>
        <end position="992"/>
    </location>
</feature>
<evidence type="ECO:0000256" key="8">
    <source>
        <dbReference type="ARBA" id="ARBA00023125"/>
    </source>
</evidence>
<dbReference type="PROSITE" id="PS51217">
    <property type="entry name" value="UVRD_HELICASE_CTER"/>
    <property type="match status" value="1"/>
</dbReference>
<dbReference type="Gene3D" id="3.90.320.10">
    <property type="match status" value="1"/>
</dbReference>
<dbReference type="EMBL" id="QYBC01000011">
    <property type="protein sequence ID" value="RYB04155.1"/>
    <property type="molecule type" value="Genomic_DNA"/>
</dbReference>
<dbReference type="GO" id="GO:0005829">
    <property type="term" value="C:cytosol"/>
    <property type="evidence" value="ECO:0007669"/>
    <property type="project" value="TreeGrafter"/>
</dbReference>
<dbReference type="SUPFAM" id="SSF52980">
    <property type="entry name" value="Restriction endonuclease-like"/>
    <property type="match status" value="1"/>
</dbReference>
<evidence type="ECO:0000256" key="12">
    <source>
        <dbReference type="ARBA" id="ARBA00034808"/>
    </source>
</evidence>
<dbReference type="InterPro" id="IPR011604">
    <property type="entry name" value="PDDEXK-like_dom_sf"/>
</dbReference>
<dbReference type="NCBIfam" id="TIGR02784">
    <property type="entry name" value="addA_alphas"/>
    <property type="match status" value="1"/>
</dbReference>
<evidence type="ECO:0000256" key="7">
    <source>
        <dbReference type="ARBA" id="ARBA00022840"/>
    </source>
</evidence>
<reference evidence="19 20" key="1">
    <citation type="submission" date="2018-09" db="EMBL/GenBank/DDBJ databases">
        <authorList>
            <person name="Grouzdev D.S."/>
            <person name="Krutkina M.S."/>
        </authorList>
    </citation>
    <scope>NUCLEOTIDE SEQUENCE [LARGE SCALE GENOMIC DNA]</scope>
    <source>
        <strain evidence="19 20">RmlP001</strain>
    </source>
</reference>
<dbReference type="GO" id="GO:0003677">
    <property type="term" value="F:DNA binding"/>
    <property type="evidence" value="ECO:0007669"/>
    <property type="project" value="UniProtKB-KW"/>
</dbReference>
<dbReference type="Pfam" id="PF00580">
    <property type="entry name" value="UvrD-helicase"/>
    <property type="match status" value="1"/>
</dbReference>
<dbReference type="InterPro" id="IPR038726">
    <property type="entry name" value="PDDEXK_AddAB-type"/>
</dbReference>
<evidence type="ECO:0000256" key="11">
    <source>
        <dbReference type="ARBA" id="ARBA00034617"/>
    </source>
</evidence>
<dbReference type="SUPFAM" id="SSF52540">
    <property type="entry name" value="P-loop containing nucleoside triphosphate hydrolases"/>
    <property type="match status" value="1"/>
</dbReference>
<feature type="region of interest" description="Disordered" evidence="16">
    <location>
        <begin position="1"/>
        <end position="25"/>
    </location>
</feature>